<keyword evidence="2" id="KW-1185">Reference proteome</keyword>
<organism evidence="1 2">
    <name type="scientific">Liparis tanakae</name>
    <name type="common">Tanaka's snailfish</name>
    <dbReference type="NCBI Taxonomy" id="230148"/>
    <lineage>
        <taxon>Eukaryota</taxon>
        <taxon>Metazoa</taxon>
        <taxon>Chordata</taxon>
        <taxon>Craniata</taxon>
        <taxon>Vertebrata</taxon>
        <taxon>Euteleostomi</taxon>
        <taxon>Actinopterygii</taxon>
        <taxon>Neopterygii</taxon>
        <taxon>Teleostei</taxon>
        <taxon>Neoteleostei</taxon>
        <taxon>Acanthomorphata</taxon>
        <taxon>Eupercaria</taxon>
        <taxon>Perciformes</taxon>
        <taxon>Cottioidei</taxon>
        <taxon>Cottales</taxon>
        <taxon>Liparidae</taxon>
        <taxon>Liparis</taxon>
    </lineage>
</organism>
<gene>
    <name evidence="1" type="ORF">EYF80_018442</name>
</gene>
<sequence length="126" mass="13718">MSAPPIAAVKVTPWRSGDHRGGVSSTAFGAPRVAMIPPATPIMPNALPRRAVRWLERPARAPTQHRPDPSGVVLDRIILKGVCKRSKRNQPEMALVTDMSGECRAGLTPHTVWYPTMPARPKVVTI</sequence>
<comment type="caution">
    <text evidence="1">The sequence shown here is derived from an EMBL/GenBank/DDBJ whole genome shotgun (WGS) entry which is preliminary data.</text>
</comment>
<reference evidence="1 2" key="1">
    <citation type="submission" date="2019-03" db="EMBL/GenBank/DDBJ databases">
        <title>First draft genome of Liparis tanakae, snailfish: a comprehensive survey of snailfish specific genes.</title>
        <authorList>
            <person name="Kim W."/>
            <person name="Song I."/>
            <person name="Jeong J.-H."/>
            <person name="Kim D."/>
            <person name="Kim S."/>
            <person name="Ryu S."/>
            <person name="Song J.Y."/>
            <person name="Lee S.K."/>
        </authorList>
    </citation>
    <scope>NUCLEOTIDE SEQUENCE [LARGE SCALE GENOMIC DNA]</scope>
    <source>
        <tissue evidence="1">Muscle</tissue>
    </source>
</reference>
<dbReference type="AlphaFoldDB" id="A0A4Z2I243"/>
<accession>A0A4Z2I243</accession>
<proteinExistence type="predicted"/>
<protein>
    <submittedName>
        <fullName evidence="1">Uncharacterized protein</fullName>
    </submittedName>
</protein>
<dbReference type="Proteomes" id="UP000314294">
    <property type="component" value="Unassembled WGS sequence"/>
</dbReference>
<name>A0A4Z2I243_9TELE</name>
<evidence type="ECO:0000313" key="2">
    <source>
        <dbReference type="Proteomes" id="UP000314294"/>
    </source>
</evidence>
<evidence type="ECO:0000313" key="1">
    <source>
        <dbReference type="EMBL" id="TNN71364.1"/>
    </source>
</evidence>
<dbReference type="EMBL" id="SRLO01000151">
    <property type="protein sequence ID" value="TNN71364.1"/>
    <property type="molecule type" value="Genomic_DNA"/>
</dbReference>